<reference evidence="2" key="1">
    <citation type="journal article" date="2023" name="Microbiol Resour">
        <title>Genome Sequences of Rhodoplanes serenus and Two Thermotolerant Strains, Rhodoplanes tepidamans and 'Rhodoplanes cryptolactis,' Further Refine the Genus.</title>
        <authorList>
            <person name="Rayyan A.A."/>
            <person name="Kyndt J.A."/>
        </authorList>
    </citation>
    <scope>NUCLEOTIDE SEQUENCE</scope>
    <source>
        <strain evidence="2">DSM 9987</strain>
    </source>
</reference>
<feature type="transmembrane region" description="Helical" evidence="1">
    <location>
        <begin position="246"/>
        <end position="268"/>
    </location>
</feature>
<protein>
    <submittedName>
        <fullName evidence="2">TIGR00366 family protein</fullName>
    </submittedName>
</protein>
<feature type="transmembrane region" description="Helical" evidence="1">
    <location>
        <begin position="313"/>
        <end position="339"/>
    </location>
</feature>
<dbReference type="Proteomes" id="UP001165652">
    <property type="component" value="Unassembled WGS sequence"/>
</dbReference>
<feature type="transmembrane region" description="Helical" evidence="1">
    <location>
        <begin position="274"/>
        <end position="292"/>
    </location>
</feature>
<evidence type="ECO:0000313" key="2">
    <source>
        <dbReference type="EMBL" id="MDC7787612.1"/>
    </source>
</evidence>
<dbReference type="RefSeq" id="WP_272778450.1">
    <property type="nucleotide sequence ID" value="NZ_JAQQLI010000029.1"/>
</dbReference>
<feature type="transmembrane region" description="Helical" evidence="1">
    <location>
        <begin position="95"/>
        <end position="115"/>
    </location>
</feature>
<feature type="transmembrane region" description="Helical" evidence="1">
    <location>
        <begin position="183"/>
        <end position="205"/>
    </location>
</feature>
<dbReference type="PANTHER" id="PTHR41983:SF2">
    <property type="entry name" value="SHORT-CHAIN FATTY ACID TRANSPORTER-RELATED"/>
    <property type="match status" value="1"/>
</dbReference>
<sequence>MLWRLSKSFQFAADRYIPDSFVFCVILTLLAYVCGLMVSPDKPMGLVIGWYNGLWSMIGFAFQMSFMVVCCGAAAKAPLIERGLAAVARLPRAPWVGMVVLLVFGFVSSLINWAFSTILTPILAMQLSRNVKGMHFPLMIAAGYATMVIGQTWGPSASVYALVATKGHFLESSIGVWTQDQTVYNPVNTTIFFIMVVTVILIGVFTRPPAEEVIAFAPKVDPVPVVEVEEEAGERTFADRMNESRILMLIIGVAGIAVIVDSIVTKGVMKSLDFNFVIFLFLTLNAFLYNTPRRFVAAFKDMMRPAAEVMLQFPFYGGIMGMMTASGLGKVLAGLLIQVATVDTIYLWSFLSACFINLFIPSQGGQWIVQGPILTEAALALKANMPLVFNAFVHGDEATNMIQPLYVIPALALVGMKLKEVWGFMAFIGVFWIVIVGTCFLVLPRLMM</sequence>
<accession>A0ABT5JDL2</accession>
<proteinExistence type="predicted"/>
<reference evidence="2" key="2">
    <citation type="submission" date="2023-02" db="EMBL/GenBank/DDBJ databases">
        <authorList>
            <person name="Rayyan A."/>
            <person name="Meyer T."/>
            <person name="Kyndt J.A."/>
        </authorList>
    </citation>
    <scope>NUCLEOTIDE SEQUENCE</scope>
    <source>
        <strain evidence="2">DSM 9987</strain>
    </source>
</reference>
<evidence type="ECO:0000256" key="1">
    <source>
        <dbReference type="SAM" id="Phobius"/>
    </source>
</evidence>
<evidence type="ECO:0000313" key="3">
    <source>
        <dbReference type="Proteomes" id="UP001165652"/>
    </source>
</evidence>
<dbReference type="InterPro" id="IPR006160">
    <property type="entry name" value="SCFA_transpt_AtoE"/>
</dbReference>
<feature type="transmembrane region" description="Helical" evidence="1">
    <location>
        <begin position="20"/>
        <end position="38"/>
    </location>
</feature>
<comment type="caution">
    <text evidence="2">The sequence shown here is derived from an EMBL/GenBank/DDBJ whole genome shotgun (WGS) entry which is preliminary data.</text>
</comment>
<keyword evidence="1" id="KW-0812">Transmembrane</keyword>
<feature type="transmembrane region" description="Helical" evidence="1">
    <location>
        <begin position="136"/>
        <end position="163"/>
    </location>
</feature>
<keyword evidence="1" id="KW-0472">Membrane</keyword>
<organism evidence="2 3">
    <name type="scientific">Rhodoplanes tepidamans</name>
    <name type="common">Rhodoplanes cryptolactis</name>
    <dbReference type="NCBI Taxonomy" id="200616"/>
    <lineage>
        <taxon>Bacteria</taxon>
        <taxon>Pseudomonadati</taxon>
        <taxon>Pseudomonadota</taxon>
        <taxon>Alphaproteobacteria</taxon>
        <taxon>Hyphomicrobiales</taxon>
        <taxon>Nitrobacteraceae</taxon>
        <taxon>Rhodoplanes</taxon>
    </lineage>
</organism>
<feature type="transmembrane region" description="Helical" evidence="1">
    <location>
        <begin position="345"/>
        <end position="361"/>
    </location>
</feature>
<dbReference type="PANTHER" id="PTHR41983">
    <property type="entry name" value="SHORT-CHAIN FATTY ACID TRANSPORTER-RELATED"/>
    <property type="match status" value="1"/>
</dbReference>
<keyword evidence="3" id="KW-1185">Reference proteome</keyword>
<feature type="transmembrane region" description="Helical" evidence="1">
    <location>
        <begin position="421"/>
        <end position="443"/>
    </location>
</feature>
<dbReference type="Pfam" id="PF02667">
    <property type="entry name" value="SCFA_trans"/>
    <property type="match status" value="1"/>
</dbReference>
<name>A0ABT5JDL2_RHOTP</name>
<gene>
    <name evidence="2" type="ORF">PQJ73_18130</name>
</gene>
<feature type="transmembrane region" description="Helical" evidence="1">
    <location>
        <begin position="50"/>
        <end position="75"/>
    </location>
</feature>
<keyword evidence="1" id="KW-1133">Transmembrane helix</keyword>
<dbReference type="EMBL" id="JAQQLI010000029">
    <property type="protein sequence ID" value="MDC7787612.1"/>
    <property type="molecule type" value="Genomic_DNA"/>
</dbReference>